<keyword evidence="13" id="KW-0342">GTP-binding</keyword>
<keyword evidence="2" id="KW-0813">Transport</keyword>
<keyword evidence="12" id="KW-1133">Transmembrane helix</keyword>
<proteinExistence type="predicted"/>
<dbReference type="GO" id="GO:0016787">
    <property type="term" value="F:hydrolase activity"/>
    <property type="evidence" value="ECO:0007669"/>
    <property type="project" value="UniProtKB-KW"/>
</dbReference>
<evidence type="ECO:0000256" key="3">
    <source>
        <dbReference type="ARBA" id="ARBA00022528"/>
    </source>
</evidence>
<keyword evidence="14" id="KW-0472">Membrane</keyword>
<evidence type="ECO:0000256" key="12">
    <source>
        <dbReference type="ARBA" id="ARBA00022989"/>
    </source>
</evidence>
<evidence type="ECO:0000256" key="4">
    <source>
        <dbReference type="ARBA" id="ARBA00022640"/>
    </source>
</evidence>
<evidence type="ECO:0000256" key="15">
    <source>
        <dbReference type="ARBA" id="ARBA00023766"/>
    </source>
</evidence>
<evidence type="ECO:0000313" key="17">
    <source>
        <dbReference type="EMBL" id="EFJ40663.1"/>
    </source>
</evidence>
<evidence type="ECO:0000256" key="13">
    <source>
        <dbReference type="ARBA" id="ARBA00023134"/>
    </source>
</evidence>
<dbReference type="Gene3D" id="3.40.50.300">
    <property type="entry name" value="P-loop containing nucleotide triphosphate hydrolases"/>
    <property type="match status" value="1"/>
</dbReference>
<evidence type="ECO:0000256" key="2">
    <source>
        <dbReference type="ARBA" id="ARBA00022448"/>
    </source>
</evidence>
<keyword evidence="10" id="KW-0460">Magnesium</keyword>
<sequence>MFNSQWQCLSVRADAARPKPPEVRPTCCFDGGFSSTTMVYMFAMLAVVLGRATRAALSLFIFKINGSVGHGAYLVLLNLRVFGKMAGPRREDYSYAYADGEDIEGDGQQDDGAQQAEGAELDAGVADDVQPWTGLTLLPEKSDVTELLKDVHKAGHKQLTVLLLGKSGVGKSSLVNSLLGEPVVRVQAFKLQADAEATMTIVRHISVGDPEIDGLRIKLIDTCGLEDPEAGDTVNWGALSKIAEDIRGVSIDVVLYVDRLDLYRVDPLDKAIIAAVTHTFGRQIWCRTILALTHSALMQVPPGTSYDSFVDGRIRLLRGVIPRGPLPFLRSPLPAVLVENSETCPINKDNGHRMLPDDTEWLVGMVSEVVDLVLARRQAYKYNPRMTSKPSQRFRWLLPLVIAAEIFFGRRLLRPALLANRHRVEAVEDAVWSLRWQQRNVLGLHPPHRPSKEAAWRLEQMYDDD</sequence>
<comment type="subcellular location">
    <subcellularLocation>
        <location evidence="15">Plastid</location>
        <location evidence="15">Chloroplast outer membrane</location>
        <topology evidence="15">Single-pass membrane protein</topology>
    </subcellularLocation>
</comment>
<keyword evidence="6" id="KW-0479">Metal-binding</keyword>
<keyword evidence="11" id="KW-0653">Protein transport</keyword>
<dbReference type="AlphaFoldDB" id="D8UHZ0"/>
<keyword evidence="5" id="KW-0812">Transmembrane</keyword>
<dbReference type="GO" id="GO:0005525">
    <property type="term" value="F:GTP binding"/>
    <property type="evidence" value="ECO:0007669"/>
    <property type="project" value="UniProtKB-KW"/>
</dbReference>
<evidence type="ECO:0000256" key="6">
    <source>
        <dbReference type="ARBA" id="ARBA00022723"/>
    </source>
</evidence>
<keyword evidence="7" id="KW-0547">Nucleotide-binding</keyword>
<keyword evidence="18" id="KW-1185">Reference proteome</keyword>
<dbReference type="STRING" id="3068.D8UHZ0"/>
<dbReference type="FunCoup" id="D8UHZ0">
    <property type="interactions" value="996"/>
</dbReference>
<evidence type="ECO:0000256" key="9">
    <source>
        <dbReference type="ARBA" id="ARBA00022805"/>
    </source>
</evidence>
<evidence type="ECO:0000256" key="5">
    <source>
        <dbReference type="ARBA" id="ARBA00022692"/>
    </source>
</evidence>
<evidence type="ECO:0000256" key="10">
    <source>
        <dbReference type="ARBA" id="ARBA00022842"/>
    </source>
</evidence>
<evidence type="ECO:0000256" key="11">
    <source>
        <dbReference type="ARBA" id="ARBA00022927"/>
    </source>
</evidence>
<evidence type="ECO:0000256" key="8">
    <source>
        <dbReference type="ARBA" id="ARBA00022801"/>
    </source>
</evidence>
<dbReference type="InterPro" id="IPR045058">
    <property type="entry name" value="GIMA/IAN/Toc"/>
</dbReference>
<dbReference type="PROSITE" id="PS51720">
    <property type="entry name" value="G_AIG1"/>
    <property type="match status" value="1"/>
</dbReference>
<name>D8UHZ0_VOLCA</name>
<evidence type="ECO:0000259" key="16">
    <source>
        <dbReference type="PROSITE" id="PS51720"/>
    </source>
</evidence>
<keyword evidence="9" id="KW-1002">Plastid outer membrane</keyword>
<evidence type="ECO:0000256" key="14">
    <source>
        <dbReference type="ARBA" id="ARBA00023136"/>
    </source>
</evidence>
<dbReference type="Proteomes" id="UP000001058">
    <property type="component" value="Unassembled WGS sequence"/>
</dbReference>
<reference evidence="17 18" key="1">
    <citation type="journal article" date="2010" name="Science">
        <title>Genomic analysis of organismal complexity in the multicellular green alga Volvox carteri.</title>
        <authorList>
            <person name="Prochnik S.E."/>
            <person name="Umen J."/>
            <person name="Nedelcu A.M."/>
            <person name="Hallmann A."/>
            <person name="Miller S.M."/>
            <person name="Nishii I."/>
            <person name="Ferris P."/>
            <person name="Kuo A."/>
            <person name="Mitros T."/>
            <person name="Fritz-Laylin L.K."/>
            <person name="Hellsten U."/>
            <person name="Chapman J."/>
            <person name="Simakov O."/>
            <person name="Rensing S.A."/>
            <person name="Terry A."/>
            <person name="Pangilinan J."/>
            <person name="Kapitonov V."/>
            <person name="Jurka J."/>
            <person name="Salamov A."/>
            <person name="Shapiro H."/>
            <person name="Schmutz J."/>
            <person name="Grimwood J."/>
            <person name="Lindquist E."/>
            <person name="Lucas S."/>
            <person name="Grigoriev I.V."/>
            <person name="Schmitt R."/>
            <person name="Kirk D."/>
            <person name="Rokhsar D.S."/>
        </authorList>
    </citation>
    <scope>NUCLEOTIDE SEQUENCE [LARGE SCALE GENOMIC DNA]</scope>
    <source>
        <strain evidence="18">f. Nagariensis / Eve</strain>
    </source>
</reference>
<dbReference type="GeneID" id="9623369"/>
<evidence type="ECO:0000256" key="7">
    <source>
        <dbReference type="ARBA" id="ARBA00022741"/>
    </source>
</evidence>
<dbReference type="RefSeq" id="XP_002958289.1">
    <property type="nucleotide sequence ID" value="XM_002958243.1"/>
</dbReference>
<keyword evidence="4" id="KW-0934">Plastid</keyword>
<dbReference type="KEGG" id="vcn:VOLCADRAFT_121696"/>
<evidence type="ECO:0000256" key="1">
    <source>
        <dbReference type="ARBA" id="ARBA00001946"/>
    </source>
</evidence>
<dbReference type="OrthoDB" id="8954335at2759"/>
<dbReference type="eggNOG" id="ENOG502QSV2">
    <property type="taxonomic scope" value="Eukaryota"/>
</dbReference>
<dbReference type="SUPFAM" id="SSF52540">
    <property type="entry name" value="P-loop containing nucleoside triphosphate hydrolases"/>
    <property type="match status" value="1"/>
</dbReference>
<comment type="cofactor">
    <cofactor evidence="1">
        <name>Mg(2+)</name>
        <dbReference type="ChEBI" id="CHEBI:18420"/>
    </cofactor>
</comment>
<evidence type="ECO:0000313" key="18">
    <source>
        <dbReference type="Proteomes" id="UP000001058"/>
    </source>
</evidence>
<dbReference type="InParanoid" id="D8UHZ0"/>
<dbReference type="PANTHER" id="PTHR10903">
    <property type="entry name" value="GTPASE, IMAP FAMILY MEMBER-RELATED"/>
    <property type="match status" value="1"/>
</dbReference>
<keyword evidence="3" id="KW-0150">Chloroplast</keyword>
<dbReference type="InterPro" id="IPR027417">
    <property type="entry name" value="P-loop_NTPase"/>
</dbReference>
<accession>D8UHZ0</accession>
<dbReference type="GO" id="GO:0009707">
    <property type="term" value="C:chloroplast outer membrane"/>
    <property type="evidence" value="ECO:0007669"/>
    <property type="project" value="UniProtKB-SubCell"/>
</dbReference>
<dbReference type="Pfam" id="PF04548">
    <property type="entry name" value="AIG1"/>
    <property type="match status" value="1"/>
</dbReference>
<gene>
    <name evidence="17" type="ORF">VOLCADRAFT_121696</name>
</gene>
<dbReference type="GO" id="GO:0046872">
    <property type="term" value="F:metal ion binding"/>
    <property type="evidence" value="ECO:0007669"/>
    <property type="project" value="UniProtKB-KW"/>
</dbReference>
<protein>
    <recommendedName>
        <fullName evidence="16">AIG1-type G domain-containing protein</fullName>
    </recommendedName>
</protein>
<dbReference type="PANTHER" id="PTHR10903:SF135">
    <property type="entry name" value="TRANSLOCASE OF CHLOROPLAST 120, CHLOROPLASTIC-RELATED"/>
    <property type="match status" value="1"/>
</dbReference>
<dbReference type="EMBL" id="GL378410">
    <property type="protein sequence ID" value="EFJ40663.1"/>
    <property type="molecule type" value="Genomic_DNA"/>
</dbReference>
<feature type="domain" description="AIG1-type G" evidence="16">
    <location>
        <begin position="156"/>
        <end position="391"/>
    </location>
</feature>
<keyword evidence="8" id="KW-0378">Hydrolase</keyword>
<dbReference type="InterPro" id="IPR006703">
    <property type="entry name" value="G_AIG1"/>
</dbReference>
<organism evidence="18">
    <name type="scientific">Volvox carteri f. nagariensis</name>
    <dbReference type="NCBI Taxonomy" id="3068"/>
    <lineage>
        <taxon>Eukaryota</taxon>
        <taxon>Viridiplantae</taxon>
        <taxon>Chlorophyta</taxon>
        <taxon>core chlorophytes</taxon>
        <taxon>Chlorophyceae</taxon>
        <taxon>CS clade</taxon>
        <taxon>Chlamydomonadales</taxon>
        <taxon>Volvocaceae</taxon>
        <taxon>Volvox</taxon>
    </lineage>
</organism>
<dbReference type="GO" id="GO:0015031">
    <property type="term" value="P:protein transport"/>
    <property type="evidence" value="ECO:0007669"/>
    <property type="project" value="UniProtKB-KW"/>
</dbReference>